<reference evidence="3 4" key="2">
    <citation type="journal article" date="2009" name="Stand. Genomic Sci.">
        <title>Complete genome sequence of Staphylothermus marinus Stetter and Fiala 1986 type strain F1.</title>
        <authorList>
            <person name="Anderson I.J."/>
            <person name="Sun H."/>
            <person name="Lapidus A."/>
            <person name="Copeland A."/>
            <person name="Glavina Del Rio T."/>
            <person name="Tice H."/>
            <person name="Dalin E."/>
            <person name="Lucas S."/>
            <person name="Barry K."/>
            <person name="Land M."/>
            <person name="Richardson P."/>
            <person name="Huber H."/>
            <person name="Kyrpides N.C."/>
        </authorList>
    </citation>
    <scope>NUCLEOTIDE SEQUENCE [LARGE SCALE GENOMIC DNA]</scope>
    <source>
        <strain evidence="4">ATCC 43588 / DSM 3639 / JCM 9404 / F1</strain>
    </source>
</reference>
<dbReference type="eggNOG" id="arCOG02218">
    <property type="taxonomic scope" value="Archaea"/>
</dbReference>
<dbReference type="KEGG" id="smr:Smar_1527"/>
<organism evidence="3 4">
    <name type="scientific">Staphylothermus marinus (strain ATCC 43588 / DSM 3639 / JCM 9404 / F1)</name>
    <dbReference type="NCBI Taxonomy" id="399550"/>
    <lineage>
        <taxon>Archaea</taxon>
        <taxon>Thermoproteota</taxon>
        <taxon>Thermoprotei</taxon>
        <taxon>Desulfurococcales</taxon>
        <taxon>Desulfurococcaceae</taxon>
        <taxon>Staphylothermus</taxon>
    </lineage>
</organism>
<accession>A3DPQ6</accession>
<protein>
    <recommendedName>
        <fullName evidence="5">Ribbon-helix-helix protein, CopG family</fullName>
    </recommendedName>
</protein>
<sequence length="76" mass="9254">MSRYVTVSAKVRRELLEEAKRLKINVSELIRRALEEEVRRRKLIDLEKRLKEKRNVLAKIDIDEIVRLIREDREAR</sequence>
<dbReference type="Pfam" id="PF07362">
    <property type="entry name" value="CcdA"/>
    <property type="match status" value="1"/>
</dbReference>
<dbReference type="Proteomes" id="UP000000254">
    <property type="component" value="Chromosome"/>
</dbReference>
<dbReference type="GeneID" id="4907553"/>
<evidence type="ECO:0000256" key="1">
    <source>
        <dbReference type="ARBA" id="ARBA00022649"/>
    </source>
</evidence>
<keyword evidence="4" id="KW-1185">Reference proteome</keyword>
<dbReference type="RefSeq" id="WP_011839810.1">
    <property type="nucleotide sequence ID" value="NC_009033.1"/>
</dbReference>
<reference evidence="4" key="1">
    <citation type="journal article" date="2009" name="BMC Genomics">
        <title>The complete genome sequence of Staphylothermus marinus reveals differences in sulfur metabolism among heterotrophic Crenarchaeota.</title>
        <authorList>
            <person name="Anderson I.J."/>
            <person name="Dharmarajan L."/>
            <person name="Rodriguez J."/>
            <person name="Hooper S."/>
            <person name="Porat I."/>
            <person name="Ulrich L.E."/>
            <person name="Elkins J.G."/>
            <person name="Mavromatis K."/>
            <person name="Sun H."/>
            <person name="Land M."/>
            <person name="Lapidus A."/>
            <person name="Lucas S."/>
            <person name="Barry K."/>
            <person name="Huber H."/>
            <person name="Zhulin I.B."/>
            <person name="Whitman W.B."/>
            <person name="Mukhopadhyay B."/>
            <person name="Woese C."/>
            <person name="Bristow J."/>
            <person name="Kyrpides N."/>
        </authorList>
    </citation>
    <scope>NUCLEOTIDE SEQUENCE [LARGE SCALE GENOMIC DNA]</scope>
    <source>
        <strain evidence="4">ATCC 43588 / DSM 3639 / JCM 9404 / F1</strain>
    </source>
</reference>
<proteinExistence type="predicted"/>
<dbReference type="AlphaFoldDB" id="A3DPQ6"/>
<dbReference type="InterPro" id="IPR009956">
    <property type="entry name" value="Post-segregation_anti-tox_CcdA"/>
</dbReference>
<gene>
    <name evidence="3" type="ordered locus">Smar_1527</name>
</gene>
<name>A3DPQ6_STAMF</name>
<dbReference type="HOGENOM" id="CLU_175270_1_1_2"/>
<keyword evidence="1" id="KW-1277">Toxin-antitoxin system</keyword>
<dbReference type="OrthoDB" id="46022at2157"/>
<evidence type="ECO:0008006" key="5">
    <source>
        <dbReference type="Google" id="ProtNLM"/>
    </source>
</evidence>
<feature type="coiled-coil region" evidence="2">
    <location>
        <begin position="12"/>
        <end position="63"/>
    </location>
</feature>
<dbReference type="EMBL" id="CP000575">
    <property type="protein sequence ID" value="ABN70616.1"/>
    <property type="molecule type" value="Genomic_DNA"/>
</dbReference>
<evidence type="ECO:0000256" key="2">
    <source>
        <dbReference type="SAM" id="Coils"/>
    </source>
</evidence>
<evidence type="ECO:0000313" key="4">
    <source>
        <dbReference type="Proteomes" id="UP000000254"/>
    </source>
</evidence>
<keyword evidence="2" id="KW-0175">Coiled coil</keyword>
<evidence type="ECO:0000313" key="3">
    <source>
        <dbReference type="EMBL" id="ABN70616.1"/>
    </source>
</evidence>